<keyword evidence="8" id="KW-0106">Calcium</keyword>
<feature type="binding site" evidence="8">
    <location>
        <position position="104"/>
    </location>
    <ligand>
        <name>Ca(2+)</name>
        <dbReference type="ChEBI" id="CHEBI:29108"/>
        <label>1</label>
    </ligand>
</feature>
<keyword evidence="3 8" id="KW-0479">Metal-binding</keyword>
<feature type="binding site" evidence="8">
    <location>
        <position position="404"/>
    </location>
    <ligand>
        <name>Ca(2+)</name>
        <dbReference type="ChEBI" id="CHEBI:29108"/>
        <label>3</label>
    </ligand>
</feature>
<dbReference type="RefSeq" id="WP_102366461.1">
    <property type="nucleotide sequence ID" value="NZ_CP020991.1"/>
</dbReference>
<evidence type="ECO:0000256" key="3">
    <source>
        <dbReference type="ARBA" id="ARBA00022723"/>
    </source>
</evidence>
<dbReference type="Proteomes" id="UP000235589">
    <property type="component" value="Chromosome"/>
</dbReference>
<evidence type="ECO:0000256" key="8">
    <source>
        <dbReference type="PIRSR" id="PIRSR001021-2"/>
    </source>
</evidence>
<name>A0A2K9P504_9FIRM</name>
<comment type="similarity">
    <text evidence="2">Belongs to the glycosyl hydrolase 13 family.</text>
</comment>
<evidence type="ECO:0000256" key="7">
    <source>
        <dbReference type="PIRSR" id="PIRSR001021-1"/>
    </source>
</evidence>
<dbReference type="Gene3D" id="3.20.20.80">
    <property type="entry name" value="Glycosidases"/>
    <property type="match status" value="1"/>
</dbReference>
<dbReference type="NCBIfam" id="NF006968">
    <property type="entry name" value="PRK09441.1-1"/>
    <property type="match status" value="1"/>
</dbReference>
<feature type="active site" description="Proton donor" evidence="7">
    <location>
        <position position="261"/>
    </location>
</feature>
<dbReference type="PANTHER" id="PTHR43447">
    <property type="entry name" value="ALPHA-AMYLASE"/>
    <property type="match status" value="1"/>
</dbReference>
<sequence>MENGVIMQYFEWYLPPDGNHWNRLKNDAKHLSDIGITAVWLPPAYKGANGIFDVGYSVYDMYDLGEFDQKGSVSTKYGTNKEYIEAVDELHKYGIDVYADIVFNQRIGADGTEIVRAIEDNPQNREQQTSGIEEIEAWTRFDFLGRNNTYSDFKLDWKCFHGVDYDERTKRSSIFLFEGKHWDENVDRELGNYDYLMGADTDFDYQPLKQSLFDWIDWYVDTANIDGFRIDAVKHIKFEFFKEWLSYIRNSKKREFFAVGEYWSKDLARLQNYLGICENAMSLFDVPLHFKFFEASASDGNMDMSKLLDGTLVSSEPTKAVTFVENHDTQEGQALQSAVLNWFKPSAYAVTLLRNEGYPCIFYGDYYGVPSHNEKPFMDILDKLLWLRKEKAFGSQNDYFDDFDVVGWTREGDDEHIGTGLAVLITDKRGGVKKMYIGKRHAGKIFYDCIGNCADTVTIDKEGYGVFEVSDGSVSVWILKNE</sequence>
<dbReference type="GO" id="GO:0004553">
    <property type="term" value="F:hydrolase activity, hydrolyzing O-glycosyl compounds"/>
    <property type="evidence" value="ECO:0007669"/>
    <property type="project" value="InterPro"/>
</dbReference>
<dbReference type="InterPro" id="IPR015237">
    <property type="entry name" value="Alpha-amylase_C_pro"/>
</dbReference>
<feature type="active site" description="Nucleophile" evidence="7">
    <location>
        <position position="231"/>
    </location>
</feature>
<dbReference type="PIRSF" id="PIRSF001021">
    <property type="entry name" value="Alph-amls_thrmst"/>
    <property type="match status" value="1"/>
</dbReference>
<dbReference type="OrthoDB" id="9805159at2"/>
<dbReference type="Gene3D" id="2.60.40.1180">
    <property type="entry name" value="Golgi alpha-mannosidase II"/>
    <property type="match status" value="1"/>
</dbReference>
<evidence type="ECO:0000259" key="9">
    <source>
        <dbReference type="SMART" id="SM00642"/>
    </source>
</evidence>
<dbReference type="InterPro" id="IPR013776">
    <property type="entry name" value="A-amylase_thermo"/>
</dbReference>
<evidence type="ECO:0000256" key="6">
    <source>
        <dbReference type="ARBA" id="ARBA00023295"/>
    </source>
</evidence>
<dbReference type="SUPFAM" id="SSF51445">
    <property type="entry name" value="(Trans)glycosidases"/>
    <property type="match status" value="1"/>
</dbReference>
<evidence type="ECO:0000256" key="4">
    <source>
        <dbReference type="ARBA" id="ARBA00022801"/>
    </source>
</evidence>
<reference evidence="10 11" key="1">
    <citation type="submission" date="2017-04" db="EMBL/GenBank/DDBJ databases">
        <title>Monoglobus pectinilyticus 14 draft genome.</title>
        <authorList>
            <person name="Kim C."/>
            <person name="Rosendale D.I."/>
            <person name="Kelly W.J."/>
            <person name="Tannock G.W."/>
            <person name="Patchett M.L."/>
            <person name="Jordens J.Z."/>
        </authorList>
    </citation>
    <scope>NUCLEOTIDE SEQUENCE [LARGE SCALE GENOMIC DNA]</scope>
    <source>
        <strain evidence="10 11">14</strain>
    </source>
</reference>
<gene>
    <name evidence="10" type="ORF">B9O19_02192</name>
</gene>
<dbReference type="InterPro" id="IPR013780">
    <property type="entry name" value="Glyco_hydro_b"/>
</dbReference>
<evidence type="ECO:0000313" key="10">
    <source>
        <dbReference type="EMBL" id="AUO20334.1"/>
    </source>
</evidence>
<feature type="binding site" evidence="8">
    <location>
        <position position="183"/>
    </location>
    <ligand>
        <name>Ca(2+)</name>
        <dbReference type="ChEBI" id="CHEBI:29108"/>
        <label>2</label>
    </ligand>
</feature>
<keyword evidence="5" id="KW-0119">Carbohydrate metabolism</keyword>
<accession>A0A2K9P504</accession>
<evidence type="ECO:0000256" key="5">
    <source>
        <dbReference type="ARBA" id="ARBA00023277"/>
    </source>
</evidence>
<dbReference type="InterPro" id="IPR017853">
    <property type="entry name" value="GH"/>
</dbReference>
<organism evidence="10 11">
    <name type="scientific">Monoglobus pectinilyticus</name>
    <dbReference type="NCBI Taxonomy" id="1981510"/>
    <lineage>
        <taxon>Bacteria</taxon>
        <taxon>Bacillati</taxon>
        <taxon>Bacillota</taxon>
        <taxon>Clostridia</taxon>
        <taxon>Monoglobales</taxon>
        <taxon>Monoglobaceae</taxon>
        <taxon>Monoglobus</taxon>
    </lineage>
</organism>
<dbReference type="AlphaFoldDB" id="A0A2K9P504"/>
<dbReference type="EMBL" id="CP020991">
    <property type="protein sequence ID" value="AUO20334.1"/>
    <property type="molecule type" value="Genomic_DNA"/>
</dbReference>
<proteinExistence type="inferred from homology"/>
<feature type="domain" description="Glycosyl hydrolase family 13 catalytic" evidence="9">
    <location>
        <begin position="4"/>
        <end position="388"/>
    </location>
</feature>
<feature type="binding site" evidence="8">
    <location>
        <position position="202"/>
    </location>
    <ligand>
        <name>Ca(2+)</name>
        <dbReference type="ChEBI" id="CHEBI:29108"/>
        <label>2</label>
    </ligand>
</feature>
<dbReference type="InterPro" id="IPR006047">
    <property type="entry name" value="GH13_cat_dom"/>
</dbReference>
<feature type="binding site" evidence="8">
    <location>
        <position position="235"/>
    </location>
    <ligand>
        <name>Ca(2+)</name>
        <dbReference type="ChEBI" id="CHEBI:29108"/>
        <label>1</label>
    </ligand>
</feature>
<feature type="binding site" evidence="8">
    <location>
        <position position="300"/>
    </location>
    <ligand>
        <name>Ca(2+)</name>
        <dbReference type="ChEBI" id="CHEBI:29108"/>
        <label>3</label>
    </ligand>
</feature>
<dbReference type="GO" id="GO:0005509">
    <property type="term" value="F:calcium ion binding"/>
    <property type="evidence" value="ECO:0007669"/>
    <property type="project" value="InterPro"/>
</dbReference>
<keyword evidence="11" id="KW-1185">Reference proteome</keyword>
<evidence type="ECO:0000256" key="1">
    <source>
        <dbReference type="ARBA" id="ARBA00001913"/>
    </source>
</evidence>
<dbReference type="GeneID" id="98063564"/>
<feature type="binding site" evidence="8">
    <location>
        <position position="194"/>
    </location>
    <ligand>
        <name>Ca(2+)</name>
        <dbReference type="ChEBI" id="CHEBI:29108"/>
        <label>1</label>
    </ligand>
</feature>
<evidence type="ECO:0000256" key="2">
    <source>
        <dbReference type="ARBA" id="ARBA00008061"/>
    </source>
</evidence>
<dbReference type="GO" id="GO:0005975">
    <property type="term" value="P:carbohydrate metabolic process"/>
    <property type="evidence" value="ECO:0007669"/>
    <property type="project" value="InterPro"/>
</dbReference>
<feature type="binding site" evidence="8">
    <location>
        <position position="200"/>
    </location>
    <ligand>
        <name>Ca(2+)</name>
        <dbReference type="ChEBI" id="CHEBI:29108"/>
        <label>1</label>
    </ligand>
</feature>
<dbReference type="CDD" id="cd11318">
    <property type="entry name" value="AmyAc_bac_fung_AmyA"/>
    <property type="match status" value="1"/>
</dbReference>
<dbReference type="SMART" id="SM00642">
    <property type="entry name" value="Aamy"/>
    <property type="match status" value="1"/>
</dbReference>
<dbReference type="NCBIfam" id="NF006969">
    <property type="entry name" value="PRK09441.1-2"/>
    <property type="match status" value="1"/>
</dbReference>
<dbReference type="Pfam" id="PF09154">
    <property type="entry name" value="Alpha-amy_C_pro"/>
    <property type="match status" value="1"/>
</dbReference>
<dbReference type="Pfam" id="PF00128">
    <property type="entry name" value="Alpha-amylase"/>
    <property type="match status" value="1"/>
</dbReference>
<dbReference type="Gene3D" id="2.40.30.140">
    <property type="match status" value="1"/>
</dbReference>
<keyword evidence="4" id="KW-0378">Hydrolase</keyword>
<evidence type="ECO:0000313" key="11">
    <source>
        <dbReference type="Proteomes" id="UP000235589"/>
    </source>
</evidence>
<protein>
    <submittedName>
        <fullName evidence="10">Alpha-amylase family 13</fullName>
    </submittedName>
</protein>
<dbReference type="KEGG" id="mpec:B9O19_02192"/>
<dbReference type="SUPFAM" id="SSF51011">
    <property type="entry name" value="Glycosyl hydrolase domain"/>
    <property type="match status" value="1"/>
</dbReference>
<comment type="cofactor">
    <cofactor evidence="1">
        <name>Ca(2+)</name>
        <dbReference type="ChEBI" id="CHEBI:29108"/>
    </cofactor>
</comment>
<feature type="binding site" evidence="8">
    <location>
        <position position="427"/>
    </location>
    <ligand>
        <name>Ca(2+)</name>
        <dbReference type="ChEBI" id="CHEBI:29108"/>
        <label>3</label>
    </ligand>
</feature>
<keyword evidence="6" id="KW-0326">Glycosidase</keyword>